<organism evidence="2">
    <name type="scientific">freshwater sediment metagenome</name>
    <dbReference type="NCBI Taxonomy" id="556182"/>
    <lineage>
        <taxon>unclassified sequences</taxon>
        <taxon>metagenomes</taxon>
        <taxon>ecological metagenomes</taxon>
    </lineage>
</organism>
<keyword evidence="1" id="KW-1277">Toxin-antitoxin system</keyword>
<gene>
    <name evidence="2" type="ORF">AMST5_01591</name>
</gene>
<evidence type="ECO:0008006" key="3">
    <source>
        <dbReference type="Google" id="ProtNLM"/>
    </source>
</evidence>
<evidence type="ECO:0000313" key="2">
    <source>
        <dbReference type="EMBL" id="CAJ0863556.1"/>
    </source>
</evidence>
<reference evidence="2" key="1">
    <citation type="submission" date="2023-07" db="EMBL/GenBank/DDBJ databases">
        <authorList>
            <person name="Pelsma A.J. K."/>
        </authorList>
    </citation>
    <scope>NUCLEOTIDE SEQUENCE</scope>
</reference>
<dbReference type="InterPro" id="IPR014795">
    <property type="entry name" value="TacA_1-like"/>
</dbReference>
<evidence type="ECO:0000256" key="1">
    <source>
        <dbReference type="ARBA" id="ARBA00022649"/>
    </source>
</evidence>
<sequence length="91" mass="10065">MPREVVDSGRVELRLKPEDKATLARAAALSRADLTTFILQSMLPLAREVIANAERLSLSERDTARVLDLLENPPKAGARLRRAAKAGFRLE</sequence>
<name>A0AA48R9J4_9ZZZZ</name>
<dbReference type="Gene3D" id="1.20.5.780">
    <property type="entry name" value="Single helix bin"/>
    <property type="match status" value="1"/>
</dbReference>
<dbReference type="PANTHER" id="PTHR35401:SF2">
    <property type="entry name" value="ABC-TYPE TRANSPORT SYSTEM"/>
    <property type="match status" value="1"/>
</dbReference>
<protein>
    <recommendedName>
        <fullName evidence="3">DUF1778 domain-containing protein</fullName>
    </recommendedName>
</protein>
<dbReference type="EMBL" id="OY288114">
    <property type="protein sequence ID" value="CAJ0863556.1"/>
    <property type="molecule type" value="Genomic_DNA"/>
</dbReference>
<dbReference type="GO" id="GO:0006355">
    <property type="term" value="P:regulation of DNA-templated transcription"/>
    <property type="evidence" value="ECO:0007669"/>
    <property type="project" value="InterPro"/>
</dbReference>
<accession>A0AA48R9J4</accession>
<dbReference type="SUPFAM" id="SSF47598">
    <property type="entry name" value="Ribbon-helix-helix"/>
    <property type="match status" value="1"/>
</dbReference>
<proteinExistence type="predicted"/>
<dbReference type="PANTHER" id="PTHR35401">
    <property type="entry name" value="COPG FAMILY HELIX-TURN-HELIX PROTEIN-RELATED-RELATED"/>
    <property type="match status" value="1"/>
</dbReference>
<dbReference type="InterPro" id="IPR010985">
    <property type="entry name" value="Ribbon_hlx_hlx"/>
</dbReference>
<dbReference type="AlphaFoldDB" id="A0AA48R9J4"/>
<dbReference type="Pfam" id="PF08681">
    <property type="entry name" value="TacA1"/>
    <property type="match status" value="1"/>
</dbReference>